<proteinExistence type="predicted"/>
<organism evidence="1 2">
    <name type="scientific">Oryza sativa subsp. japonica</name>
    <name type="common">Rice</name>
    <dbReference type="NCBI Taxonomy" id="39947"/>
    <lineage>
        <taxon>Eukaryota</taxon>
        <taxon>Viridiplantae</taxon>
        <taxon>Streptophyta</taxon>
        <taxon>Embryophyta</taxon>
        <taxon>Tracheophyta</taxon>
        <taxon>Spermatophyta</taxon>
        <taxon>Magnoliopsida</taxon>
        <taxon>Liliopsida</taxon>
        <taxon>Poales</taxon>
        <taxon>Poaceae</taxon>
        <taxon>BOP clade</taxon>
        <taxon>Oryzoideae</taxon>
        <taxon>Oryzeae</taxon>
        <taxon>Oryzinae</taxon>
        <taxon>Oryza</taxon>
        <taxon>Oryza sativa</taxon>
    </lineage>
</organism>
<reference evidence="1 2" key="2">
    <citation type="journal article" date="2013" name="Plant Cell Physiol.">
        <title>Rice Annotation Project Database (RAP-DB): an integrative and interactive database for rice genomics.</title>
        <authorList>
            <person name="Sakai H."/>
            <person name="Lee S.S."/>
            <person name="Tanaka T."/>
            <person name="Numa H."/>
            <person name="Kim J."/>
            <person name="Kawahara Y."/>
            <person name="Wakimoto H."/>
            <person name="Yang C.C."/>
            <person name="Iwamoto M."/>
            <person name="Abe T."/>
            <person name="Yamada Y."/>
            <person name="Muto A."/>
            <person name="Inokuchi H."/>
            <person name="Ikemura T."/>
            <person name="Matsumoto T."/>
            <person name="Sasaki T."/>
            <person name="Itoh T."/>
        </authorList>
    </citation>
    <scope>NUCLEOTIDE SEQUENCE [LARGE SCALE GENOMIC DNA]</scope>
    <source>
        <strain evidence="2">cv. Nipponbare</strain>
    </source>
</reference>
<name>A0A0N7KIY7_ORYSJ</name>
<evidence type="ECO:0000313" key="2">
    <source>
        <dbReference type="Proteomes" id="UP000059680"/>
    </source>
</evidence>
<reference evidence="1 2" key="3">
    <citation type="journal article" date="2013" name="Rice">
        <title>Improvement of the Oryza sativa Nipponbare reference genome using next generation sequence and optical map data.</title>
        <authorList>
            <person name="Kawahara Y."/>
            <person name="de la Bastide M."/>
            <person name="Hamilton J.P."/>
            <person name="Kanamori H."/>
            <person name="McCombie W.R."/>
            <person name="Ouyang S."/>
            <person name="Schwartz D.C."/>
            <person name="Tanaka T."/>
            <person name="Wu J."/>
            <person name="Zhou S."/>
            <person name="Childs K.L."/>
            <person name="Davidson R.M."/>
            <person name="Lin H."/>
            <person name="Quesada-Ocampo L."/>
            <person name="Vaillancourt B."/>
            <person name="Sakai H."/>
            <person name="Lee S.S."/>
            <person name="Kim J."/>
            <person name="Numa H."/>
            <person name="Itoh T."/>
            <person name="Buell C.R."/>
            <person name="Matsumoto T."/>
        </authorList>
    </citation>
    <scope>NUCLEOTIDE SEQUENCE [LARGE SCALE GENOMIC DNA]</scope>
    <source>
        <strain evidence="2">cv. Nipponbare</strain>
    </source>
</reference>
<dbReference type="EMBL" id="AP014960">
    <property type="protein sequence ID" value="BAS88929.1"/>
    <property type="molecule type" value="Genomic_DNA"/>
</dbReference>
<dbReference type="PaxDb" id="39947-A0A0N7KIY7"/>
<protein>
    <submittedName>
        <fullName evidence="1">Os04g0386400 protein</fullName>
    </submittedName>
</protein>
<dbReference type="InParanoid" id="A0A0N7KIY7"/>
<gene>
    <name evidence="1" type="ordered locus">Os04g0386400</name>
    <name evidence="1" type="ORF">OSNPB_040386400</name>
</gene>
<keyword evidence="2" id="KW-1185">Reference proteome</keyword>
<dbReference type="AlphaFoldDB" id="A0A0N7KIY7"/>
<sequence length="74" mass="8501">MGSRCNGIDILTIVLHEYHRYQVLDNTGTGQQVSHRYWTTSITGIKYHATGTITDIRYQGSKDMGEVKKVMRRL</sequence>
<dbReference type="Proteomes" id="UP000059680">
    <property type="component" value="Chromosome 4"/>
</dbReference>
<evidence type="ECO:0000313" key="1">
    <source>
        <dbReference type="EMBL" id="BAS88929.1"/>
    </source>
</evidence>
<accession>A0A0N7KIY7</accession>
<reference evidence="2" key="1">
    <citation type="journal article" date="2005" name="Nature">
        <title>The map-based sequence of the rice genome.</title>
        <authorList>
            <consortium name="International rice genome sequencing project (IRGSP)"/>
            <person name="Matsumoto T."/>
            <person name="Wu J."/>
            <person name="Kanamori H."/>
            <person name="Katayose Y."/>
            <person name="Fujisawa M."/>
            <person name="Namiki N."/>
            <person name="Mizuno H."/>
            <person name="Yamamoto K."/>
            <person name="Antonio B.A."/>
            <person name="Baba T."/>
            <person name="Sakata K."/>
            <person name="Nagamura Y."/>
            <person name="Aoki H."/>
            <person name="Arikawa K."/>
            <person name="Arita K."/>
            <person name="Bito T."/>
            <person name="Chiden Y."/>
            <person name="Fujitsuka N."/>
            <person name="Fukunaka R."/>
            <person name="Hamada M."/>
            <person name="Harada C."/>
            <person name="Hayashi A."/>
            <person name="Hijishita S."/>
            <person name="Honda M."/>
            <person name="Hosokawa S."/>
            <person name="Ichikawa Y."/>
            <person name="Idonuma A."/>
            <person name="Iijima M."/>
            <person name="Ikeda M."/>
            <person name="Ikeno M."/>
            <person name="Ito K."/>
            <person name="Ito S."/>
            <person name="Ito T."/>
            <person name="Ito Y."/>
            <person name="Ito Y."/>
            <person name="Iwabuchi A."/>
            <person name="Kamiya K."/>
            <person name="Karasawa W."/>
            <person name="Kurita K."/>
            <person name="Katagiri S."/>
            <person name="Kikuta A."/>
            <person name="Kobayashi H."/>
            <person name="Kobayashi N."/>
            <person name="Machita K."/>
            <person name="Maehara T."/>
            <person name="Masukawa M."/>
            <person name="Mizubayashi T."/>
            <person name="Mukai Y."/>
            <person name="Nagasaki H."/>
            <person name="Nagata Y."/>
            <person name="Naito S."/>
            <person name="Nakashima M."/>
            <person name="Nakama Y."/>
            <person name="Nakamichi Y."/>
            <person name="Nakamura M."/>
            <person name="Meguro A."/>
            <person name="Negishi M."/>
            <person name="Ohta I."/>
            <person name="Ohta T."/>
            <person name="Okamoto M."/>
            <person name="Ono N."/>
            <person name="Saji S."/>
            <person name="Sakaguchi M."/>
            <person name="Sakai K."/>
            <person name="Shibata M."/>
            <person name="Shimokawa T."/>
            <person name="Song J."/>
            <person name="Takazaki Y."/>
            <person name="Terasawa K."/>
            <person name="Tsugane M."/>
            <person name="Tsuji K."/>
            <person name="Ueda S."/>
            <person name="Waki K."/>
            <person name="Yamagata H."/>
            <person name="Yamamoto M."/>
            <person name="Yamamoto S."/>
            <person name="Yamane H."/>
            <person name="Yoshiki S."/>
            <person name="Yoshihara R."/>
            <person name="Yukawa K."/>
            <person name="Zhong H."/>
            <person name="Yano M."/>
            <person name="Yuan Q."/>
            <person name="Ouyang S."/>
            <person name="Liu J."/>
            <person name="Jones K.M."/>
            <person name="Gansberger K."/>
            <person name="Moffat K."/>
            <person name="Hill J."/>
            <person name="Bera J."/>
            <person name="Fadrosh D."/>
            <person name="Jin S."/>
            <person name="Johri S."/>
            <person name="Kim M."/>
            <person name="Overton L."/>
            <person name="Reardon M."/>
            <person name="Tsitrin T."/>
            <person name="Vuong H."/>
            <person name="Weaver B."/>
            <person name="Ciecko A."/>
            <person name="Tallon L."/>
            <person name="Jackson J."/>
            <person name="Pai G."/>
            <person name="Aken S.V."/>
            <person name="Utterback T."/>
            <person name="Reidmuller S."/>
            <person name="Feldblyum T."/>
            <person name="Hsiao J."/>
            <person name="Zismann V."/>
            <person name="Iobst S."/>
            <person name="de Vazeille A.R."/>
            <person name="Buell C.R."/>
            <person name="Ying K."/>
            <person name="Li Y."/>
            <person name="Lu T."/>
            <person name="Huang Y."/>
            <person name="Zhao Q."/>
            <person name="Feng Q."/>
            <person name="Zhang L."/>
            <person name="Zhu J."/>
            <person name="Weng Q."/>
            <person name="Mu J."/>
            <person name="Lu Y."/>
            <person name="Fan D."/>
            <person name="Liu Y."/>
            <person name="Guan J."/>
            <person name="Zhang Y."/>
            <person name="Yu S."/>
            <person name="Liu X."/>
            <person name="Zhang Y."/>
            <person name="Hong G."/>
            <person name="Han B."/>
            <person name="Choisne N."/>
            <person name="Demange N."/>
            <person name="Orjeda G."/>
            <person name="Samain S."/>
            <person name="Cattolico L."/>
            <person name="Pelletier E."/>
            <person name="Couloux A."/>
            <person name="Segurens B."/>
            <person name="Wincker P."/>
            <person name="D'Hont A."/>
            <person name="Scarpelli C."/>
            <person name="Weissenbach J."/>
            <person name="Salanoubat M."/>
            <person name="Quetier F."/>
            <person name="Yu Y."/>
            <person name="Kim H.R."/>
            <person name="Rambo T."/>
            <person name="Currie J."/>
            <person name="Collura K."/>
            <person name="Luo M."/>
            <person name="Yang T."/>
            <person name="Ammiraju J.S.S."/>
            <person name="Engler F."/>
            <person name="Soderlund C."/>
            <person name="Wing R.A."/>
            <person name="Palmer L.E."/>
            <person name="de la Bastide M."/>
            <person name="Spiegel L."/>
            <person name="Nascimento L."/>
            <person name="Zutavern T."/>
            <person name="O'Shaughnessy A."/>
            <person name="Dike S."/>
            <person name="Dedhia N."/>
            <person name="Preston R."/>
            <person name="Balija V."/>
            <person name="McCombie W.R."/>
            <person name="Chow T."/>
            <person name="Chen H."/>
            <person name="Chung M."/>
            <person name="Chen C."/>
            <person name="Shaw J."/>
            <person name="Wu H."/>
            <person name="Hsiao K."/>
            <person name="Chao Y."/>
            <person name="Chu M."/>
            <person name="Cheng C."/>
            <person name="Hour A."/>
            <person name="Lee P."/>
            <person name="Lin S."/>
            <person name="Lin Y."/>
            <person name="Liou J."/>
            <person name="Liu S."/>
            <person name="Hsing Y."/>
            <person name="Raghuvanshi S."/>
            <person name="Mohanty A."/>
            <person name="Bharti A.K."/>
            <person name="Gaur A."/>
            <person name="Gupta V."/>
            <person name="Kumar D."/>
            <person name="Ravi V."/>
            <person name="Vij S."/>
            <person name="Kapur A."/>
            <person name="Khurana P."/>
            <person name="Khurana P."/>
            <person name="Khurana J.P."/>
            <person name="Tyagi A.K."/>
            <person name="Gaikwad K."/>
            <person name="Singh A."/>
            <person name="Dalal V."/>
            <person name="Srivastava S."/>
            <person name="Dixit A."/>
            <person name="Pal A.K."/>
            <person name="Ghazi I.A."/>
            <person name="Yadav M."/>
            <person name="Pandit A."/>
            <person name="Bhargava A."/>
            <person name="Sureshbabu K."/>
            <person name="Batra K."/>
            <person name="Sharma T.R."/>
            <person name="Mohapatra T."/>
            <person name="Singh N.K."/>
            <person name="Messing J."/>
            <person name="Nelson A.B."/>
            <person name="Fuks G."/>
            <person name="Kavchok S."/>
            <person name="Keizer G."/>
            <person name="Linton E."/>
            <person name="Llaca V."/>
            <person name="Song R."/>
            <person name="Tanyolac B."/>
            <person name="Young S."/>
            <person name="Ho-Il K."/>
            <person name="Hahn J.H."/>
            <person name="Sangsakoo G."/>
            <person name="Vanavichit A."/>
            <person name="de Mattos Luiz.A.T."/>
            <person name="Zimmer P.D."/>
            <person name="Malone G."/>
            <person name="Dellagostin O."/>
            <person name="de Oliveira A.C."/>
            <person name="Bevan M."/>
            <person name="Bancroft I."/>
            <person name="Minx P."/>
            <person name="Cordum H."/>
            <person name="Wilson R."/>
            <person name="Cheng Z."/>
            <person name="Jin W."/>
            <person name="Jiang J."/>
            <person name="Leong S.A."/>
            <person name="Iwama H."/>
            <person name="Gojobori T."/>
            <person name="Itoh T."/>
            <person name="Niimura Y."/>
            <person name="Fujii Y."/>
            <person name="Habara T."/>
            <person name="Sakai H."/>
            <person name="Sato Y."/>
            <person name="Wilson G."/>
            <person name="Kumar K."/>
            <person name="McCouch S."/>
            <person name="Juretic N."/>
            <person name="Hoen D."/>
            <person name="Wright S."/>
            <person name="Bruskiewich R."/>
            <person name="Bureau T."/>
            <person name="Miyao A."/>
            <person name="Hirochika H."/>
            <person name="Nishikawa T."/>
            <person name="Kadowaki K."/>
            <person name="Sugiura M."/>
            <person name="Burr B."/>
            <person name="Sasaki T."/>
        </authorList>
    </citation>
    <scope>NUCLEOTIDE SEQUENCE [LARGE SCALE GENOMIC DNA]</scope>
    <source>
        <strain evidence="2">cv. Nipponbare</strain>
    </source>
</reference>